<feature type="compositionally biased region" description="Basic and acidic residues" evidence="1">
    <location>
        <begin position="289"/>
        <end position="327"/>
    </location>
</feature>
<evidence type="ECO:0000313" key="3">
    <source>
        <dbReference type="EnsemblProtists" id="EKX40542"/>
    </source>
</evidence>
<evidence type="ECO:0000313" key="2">
    <source>
        <dbReference type="EMBL" id="EKX40542.1"/>
    </source>
</evidence>
<reference evidence="4" key="2">
    <citation type="submission" date="2012-11" db="EMBL/GenBank/DDBJ databases">
        <authorList>
            <person name="Kuo A."/>
            <person name="Curtis B.A."/>
            <person name="Tanifuji G."/>
            <person name="Burki F."/>
            <person name="Gruber A."/>
            <person name="Irimia M."/>
            <person name="Maruyama S."/>
            <person name="Arias M.C."/>
            <person name="Ball S.G."/>
            <person name="Gile G.H."/>
            <person name="Hirakawa Y."/>
            <person name="Hopkins J.F."/>
            <person name="Rensing S.A."/>
            <person name="Schmutz J."/>
            <person name="Symeonidi A."/>
            <person name="Elias M."/>
            <person name="Eveleigh R.J."/>
            <person name="Herman E.K."/>
            <person name="Klute M.J."/>
            <person name="Nakayama T."/>
            <person name="Obornik M."/>
            <person name="Reyes-Prieto A."/>
            <person name="Armbrust E.V."/>
            <person name="Aves S.J."/>
            <person name="Beiko R.G."/>
            <person name="Coutinho P."/>
            <person name="Dacks J.B."/>
            <person name="Durnford D.G."/>
            <person name="Fast N.M."/>
            <person name="Green B.R."/>
            <person name="Grisdale C."/>
            <person name="Hempe F."/>
            <person name="Henrissat B."/>
            <person name="Hoppner M.P."/>
            <person name="Ishida K.-I."/>
            <person name="Kim E."/>
            <person name="Koreny L."/>
            <person name="Kroth P.G."/>
            <person name="Liu Y."/>
            <person name="Malik S.-B."/>
            <person name="Maier U.G."/>
            <person name="McRose D."/>
            <person name="Mock T."/>
            <person name="Neilson J.A."/>
            <person name="Onodera N.T."/>
            <person name="Poole A.M."/>
            <person name="Pritham E.J."/>
            <person name="Richards T.A."/>
            <person name="Rocap G."/>
            <person name="Roy S.W."/>
            <person name="Sarai C."/>
            <person name="Schaack S."/>
            <person name="Shirato S."/>
            <person name="Slamovits C.H."/>
            <person name="Spencer D.F."/>
            <person name="Suzuki S."/>
            <person name="Worden A.Z."/>
            <person name="Zauner S."/>
            <person name="Barry K."/>
            <person name="Bell C."/>
            <person name="Bharti A.K."/>
            <person name="Crow J.A."/>
            <person name="Grimwood J."/>
            <person name="Kramer R."/>
            <person name="Lindquist E."/>
            <person name="Lucas S."/>
            <person name="Salamov A."/>
            <person name="McFadden G.I."/>
            <person name="Lane C.E."/>
            <person name="Keeling P.J."/>
            <person name="Gray M.W."/>
            <person name="Grigoriev I.V."/>
            <person name="Archibald J.M."/>
        </authorList>
    </citation>
    <scope>NUCLEOTIDE SEQUENCE</scope>
    <source>
        <strain evidence="4">CCMP2712</strain>
    </source>
</reference>
<feature type="region of interest" description="Disordered" evidence="1">
    <location>
        <begin position="81"/>
        <end position="122"/>
    </location>
</feature>
<reference evidence="3" key="3">
    <citation type="submission" date="2015-06" db="UniProtKB">
        <authorList>
            <consortium name="EnsemblProtists"/>
        </authorList>
    </citation>
    <scope>IDENTIFICATION</scope>
</reference>
<feature type="region of interest" description="Disordered" evidence="1">
    <location>
        <begin position="165"/>
        <end position="194"/>
    </location>
</feature>
<feature type="compositionally biased region" description="Gly residues" evidence="1">
    <location>
        <begin position="339"/>
        <end position="352"/>
    </location>
</feature>
<feature type="compositionally biased region" description="Basic and acidic residues" evidence="1">
    <location>
        <begin position="271"/>
        <end position="280"/>
    </location>
</feature>
<reference evidence="2 4" key="1">
    <citation type="journal article" date="2012" name="Nature">
        <title>Algal genomes reveal evolutionary mosaicism and the fate of nucleomorphs.</title>
        <authorList>
            <consortium name="DOE Joint Genome Institute"/>
            <person name="Curtis B.A."/>
            <person name="Tanifuji G."/>
            <person name="Burki F."/>
            <person name="Gruber A."/>
            <person name="Irimia M."/>
            <person name="Maruyama S."/>
            <person name="Arias M.C."/>
            <person name="Ball S.G."/>
            <person name="Gile G.H."/>
            <person name="Hirakawa Y."/>
            <person name="Hopkins J.F."/>
            <person name="Kuo A."/>
            <person name="Rensing S.A."/>
            <person name="Schmutz J."/>
            <person name="Symeonidi A."/>
            <person name="Elias M."/>
            <person name="Eveleigh R.J."/>
            <person name="Herman E.K."/>
            <person name="Klute M.J."/>
            <person name="Nakayama T."/>
            <person name="Obornik M."/>
            <person name="Reyes-Prieto A."/>
            <person name="Armbrust E.V."/>
            <person name="Aves S.J."/>
            <person name="Beiko R.G."/>
            <person name="Coutinho P."/>
            <person name="Dacks J.B."/>
            <person name="Durnford D.G."/>
            <person name="Fast N.M."/>
            <person name="Green B.R."/>
            <person name="Grisdale C.J."/>
            <person name="Hempel F."/>
            <person name="Henrissat B."/>
            <person name="Hoppner M.P."/>
            <person name="Ishida K."/>
            <person name="Kim E."/>
            <person name="Koreny L."/>
            <person name="Kroth P.G."/>
            <person name="Liu Y."/>
            <person name="Malik S.B."/>
            <person name="Maier U.G."/>
            <person name="McRose D."/>
            <person name="Mock T."/>
            <person name="Neilson J.A."/>
            <person name="Onodera N.T."/>
            <person name="Poole A.M."/>
            <person name="Pritham E.J."/>
            <person name="Richards T.A."/>
            <person name="Rocap G."/>
            <person name="Roy S.W."/>
            <person name="Sarai C."/>
            <person name="Schaack S."/>
            <person name="Shirato S."/>
            <person name="Slamovits C.H."/>
            <person name="Spencer D.F."/>
            <person name="Suzuki S."/>
            <person name="Worden A.Z."/>
            <person name="Zauner S."/>
            <person name="Barry K."/>
            <person name="Bell C."/>
            <person name="Bharti A.K."/>
            <person name="Crow J.A."/>
            <person name="Grimwood J."/>
            <person name="Kramer R."/>
            <person name="Lindquist E."/>
            <person name="Lucas S."/>
            <person name="Salamov A."/>
            <person name="McFadden G.I."/>
            <person name="Lane C.E."/>
            <person name="Keeling P.J."/>
            <person name="Gray M.W."/>
            <person name="Grigoriev I.V."/>
            <person name="Archibald J.M."/>
        </authorList>
    </citation>
    <scope>NUCLEOTIDE SEQUENCE</scope>
    <source>
        <strain evidence="2 4">CCMP2712</strain>
    </source>
</reference>
<proteinExistence type="predicted"/>
<dbReference type="RefSeq" id="XP_005827522.1">
    <property type="nucleotide sequence ID" value="XM_005827465.1"/>
</dbReference>
<name>L1IWQ1_GUITC</name>
<protein>
    <submittedName>
        <fullName evidence="2 3">Uncharacterized protein</fullName>
    </submittedName>
</protein>
<gene>
    <name evidence="2" type="ORF">GUITHDRAFT_142650</name>
</gene>
<evidence type="ECO:0000256" key="1">
    <source>
        <dbReference type="SAM" id="MobiDB-lite"/>
    </source>
</evidence>
<dbReference type="EnsemblProtists" id="EKX40542">
    <property type="protein sequence ID" value="EKX40542"/>
    <property type="gene ID" value="GUITHDRAFT_142650"/>
</dbReference>
<dbReference type="KEGG" id="gtt:GUITHDRAFT_142650"/>
<feature type="region of interest" description="Disordered" evidence="1">
    <location>
        <begin position="234"/>
        <end position="371"/>
    </location>
</feature>
<keyword evidence="4" id="KW-1185">Reference proteome</keyword>
<feature type="compositionally biased region" description="Polar residues" evidence="1">
    <location>
        <begin position="81"/>
        <end position="101"/>
    </location>
</feature>
<evidence type="ECO:0000313" key="4">
    <source>
        <dbReference type="Proteomes" id="UP000011087"/>
    </source>
</evidence>
<dbReference type="AlphaFoldDB" id="L1IWQ1"/>
<feature type="compositionally biased region" description="Low complexity" evidence="1">
    <location>
        <begin position="102"/>
        <end position="121"/>
    </location>
</feature>
<feature type="region of interest" description="Disordered" evidence="1">
    <location>
        <begin position="1"/>
        <end position="67"/>
    </location>
</feature>
<organism evidence="2">
    <name type="scientific">Guillardia theta (strain CCMP2712)</name>
    <name type="common">Cryptophyte</name>
    <dbReference type="NCBI Taxonomy" id="905079"/>
    <lineage>
        <taxon>Eukaryota</taxon>
        <taxon>Cryptophyceae</taxon>
        <taxon>Pyrenomonadales</taxon>
        <taxon>Geminigeraceae</taxon>
        <taxon>Guillardia</taxon>
    </lineage>
</organism>
<dbReference type="GeneID" id="17297230"/>
<accession>L1IWQ1</accession>
<sequence length="371" mass="39758">MEGASGVAFMGGNRLGTPALENRLGPPSQGYRAMADSGGLKQPLSHRSIPTKSMYSPEMNEGSRVGTPAIFTRSPQAVLSHSHSFNTSPFPQSGERATTPFSSSSSFRRTVSTGSSSTRSSLPLDALASSTFSSWSVNSSVEMLTIDEDDQLKAEQFRKLDVSMQTPRRQLHRSLASVAESETGGSGSRDISRPTLLPLPRHAAPVLDSTPHRIGTPIVSTRAGAGRASGVETLPHFGASRPHISSHGRPRLEPRESPIKSPSVLTSSPFGKEEAGEVKKKIALPSWLQEDRRLQGKQESEEEQGKHVPVWLKKEQQMSSTAHKEENGYSLDPYRGRRPGGGVGGAGGGGGDSLRLQNSRTMIQGALLEED</sequence>
<dbReference type="Proteomes" id="UP000011087">
    <property type="component" value="Unassembled WGS sequence"/>
</dbReference>
<dbReference type="EMBL" id="JH993030">
    <property type="protein sequence ID" value="EKX40542.1"/>
    <property type="molecule type" value="Genomic_DNA"/>
</dbReference>
<dbReference type="HOGENOM" id="CLU_746903_0_0_1"/>
<dbReference type="PaxDb" id="55529-EKX40542"/>